<evidence type="ECO:0000313" key="3">
    <source>
        <dbReference type="Proteomes" id="UP000664698"/>
    </source>
</evidence>
<protein>
    <submittedName>
        <fullName evidence="2">DUF4251 domain-containing protein</fullName>
    </submittedName>
</protein>
<dbReference type="InterPro" id="IPR025347">
    <property type="entry name" value="DUF4251"/>
</dbReference>
<comment type="caution">
    <text evidence="2">The sequence shown here is derived from an EMBL/GenBank/DDBJ whole genome shotgun (WGS) entry which is preliminary data.</text>
</comment>
<dbReference type="EMBL" id="JAFKCW010000004">
    <property type="protein sequence ID" value="MBN7802503.1"/>
    <property type="molecule type" value="Genomic_DNA"/>
</dbReference>
<feature type="chain" id="PRO_5045245101" evidence="1">
    <location>
        <begin position="21"/>
        <end position="152"/>
    </location>
</feature>
<keyword evidence="3" id="KW-1185">Reference proteome</keyword>
<dbReference type="RefSeq" id="WP_206570520.1">
    <property type="nucleotide sequence ID" value="NZ_JAFKCW010000004.1"/>
</dbReference>
<dbReference type="Pfam" id="PF14059">
    <property type="entry name" value="DUF4251"/>
    <property type="match status" value="1"/>
</dbReference>
<evidence type="ECO:0000256" key="1">
    <source>
        <dbReference type="SAM" id="SignalP"/>
    </source>
</evidence>
<reference evidence="2 3" key="1">
    <citation type="submission" date="2021-03" db="EMBL/GenBank/DDBJ databases">
        <title>novel species isolated from a fishpond in China.</title>
        <authorList>
            <person name="Lu H."/>
            <person name="Cai Z."/>
        </authorList>
    </citation>
    <scope>NUCLEOTIDE SEQUENCE [LARGE SCALE GENOMIC DNA]</scope>
    <source>
        <strain evidence="2 3">JCM 31546</strain>
    </source>
</reference>
<keyword evidence="1" id="KW-0732">Signal</keyword>
<dbReference type="Proteomes" id="UP000664698">
    <property type="component" value="Unassembled WGS sequence"/>
</dbReference>
<organism evidence="2 3">
    <name type="scientific">Algoriphagus aestuariicola</name>
    <dbReference type="NCBI Taxonomy" id="1852016"/>
    <lineage>
        <taxon>Bacteria</taxon>
        <taxon>Pseudomonadati</taxon>
        <taxon>Bacteroidota</taxon>
        <taxon>Cytophagia</taxon>
        <taxon>Cytophagales</taxon>
        <taxon>Cyclobacteriaceae</taxon>
        <taxon>Algoriphagus</taxon>
    </lineage>
</organism>
<feature type="signal peptide" evidence="1">
    <location>
        <begin position="1"/>
        <end position="20"/>
    </location>
</feature>
<accession>A0ABS3BT67</accession>
<dbReference type="Gene3D" id="2.40.128.410">
    <property type="match status" value="1"/>
</dbReference>
<proteinExistence type="predicted"/>
<gene>
    <name evidence="2" type="ORF">J0A67_16635</name>
</gene>
<sequence length="152" mass="17012">MNKLAYLLLFCLMLSTAAIAQQNDPEKLQEAVDTKTFVFEGRQASGMRGRMIQLDPGYTLEVSREKVSGNLPFFGRSYQGTPGSTDIGLKFDFSEYDYTVKPRKKGGWDITIEPKESNDVRSIFLTIQTSGNASLRITSNSKDPMSYTGFIK</sequence>
<name>A0ABS3BT67_9BACT</name>
<evidence type="ECO:0000313" key="2">
    <source>
        <dbReference type="EMBL" id="MBN7802503.1"/>
    </source>
</evidence>